<protein>
    <submittedName>
        <fullName evidence="3">DUF1073 domain-containing protein</fullName>
    </submittedName>
</protein>
<dbReference type="OrthoDB" id="7491028at2"/>
<comment type="caution">
    <text evidence="3">The sequence shown here is derived from an EMBL/GenBank/DDBJ whole genome shotgun (WGS) entry which is preliminary data.</text>
</comment>
<name>A0A4Q2U9C0_9HYPH</name>
<dbReference type="Pfam" id="PF06381">
    <property type="entry name" value="Phage_portal_3"/>
    <property type="match status" value="1"/>
</dbReference>
<accession>A0A4Q2U9C0</accession>
<feature type="domain" description="Anti-CBASS protein Acb1-like N-terminal" evidence="2">
    <location>
        <begin position="3"/>
        <end position="66"/>
    </location>
</feature>
<evidence type="ECO:0000313" key="4">
    <source>
        <dbReference type="Proteomes" id="UP000290759"/>
    </source>
</evidence>
<evidence type="ECO:0000256" key="1">
    <source>
        <dbReference type="SAM" id="MobiDB-lite"/>
    </source>
</evidence>
<feature type="compositionally biased region" description="Low complexity" evidence="1">
    <location>
        <begin position="70"/>
        <end position="85"/>
    </location>
</feature>
<dbReference type="AlphaFoldDB" id="A0A4Q2U9C0"/>
<feature type="compositionally biased region" description="Basic and acidic residues" evidence="1">
    <location>
        <begin position="88"/>
        <end position="106"/>
    </location>
</feature>
<reference evidence="3 4" key="1">
    <citation type="submission" date="2018-12" db="EMBL/GenBank/DDBJ databases">
        <authorList>
            <person name="Grouzdev D.S."/>
            <person name="Krutkina M.S."/>
        </authorList>
    </citation>
    <scope>NUCLEOTIDE SEQUENCE [LARGE SCALE GENOMIC DNA]</scope>
    <source>
        <strain evidence="3 4">RmlP026</strain>
    </source>
</reference>
<sequence>MGLADLHAASRWQLGVSELDLNPLSPWCGEPKSYTLSSPGLAPLELHPSRVVRFLGNPLPDRARRARCGRTPSCSPCTTPSTPRRCAGRGDEPAARGEGRRGHGAEPLRAPEFGRDHRAALRPLRLQE</sequence>
<reference evidence="3 4" key="2">
    <citation type="submission" date="2019-02" db="EMBL/GenBank/DDBJ databases">
        <title>'Lichenibacterium ramalinii' gen. nov. sp. nov., 'Lichenibacterium minor' gen. nov. sp. nov.</title>
        <authorList>
            <person name="Pankratov T."/>
        </authorList>
    </citation>
    <scope>NUCLEOTIDE SEQUENCE [LARGE SCALE GENOMIC DNA]</scope>
    <source>
        <strain evidence="3 4">RmlP026</strain>
    </source>
</reference>
<evidence type="ECO:0000259" key="2">
    <source>
        <dbReference type="Pfam" id="PF06381"/>
    </source>
</evidence>
<dbReference type="EMBL" id="QYBB01000007">
    <property type="protein sequence ID" value="RYC32508.1"/>
    <property type="molecule type" value="Genomic_DNA"/>
</dbReference>
<dbReference type="Proteomes" id="UP000290759">
    <property type="component" value="Unassembled WGS sequence"/>
</dbReference>
<feature type="region of interest" description="Disordered" evidence="1">
    <location>
        <begin position="65"/>
        <end position="128"/>
    </location>
</feature>
<organism evidence="3 4">
    <name type="scientific">Lichenibacterium minor</name>
    <dbReference type="NCBI Taxonomy" id="2316528"/>
    <lineage>
        <taxon>Bacteria</taxon>
        <taxon>Pseudomonadati</taxon>
        <taxon>Pseudomonadota</taxon>
        <taxon>Alphaproteobacteria</taxon>
        <taxon>Hyphomicrobiales</taxon>
        <taxon>Lichenihabitantaceae</taxon>
        <taxon>Lichenibacterium</taxon>
    </lineage>
</organism>
<dbReference type="InterPro" id="IPR024459">
    <property type="entry name" value="Acb1-like_N"/>
</dbReference>
<keyword evidence="4" id="KW-1185">Reference proteome</keyword>
<proteinExistence type="predicted"/>
<dbReference type="RefSeq" id="WP_129225612.1">
    <property type="nucleotide sequence ID" value="NZ_QYBB01000007.1"/>
</dbReference>
<evidence type="ECO:0000313" key="3">
    <source>
        <dbReference type="EMBL" id="RYC32508.1"/>
    </source>
</evidence>
<feature type="compositionally biased region" description="Basic and acidic residues" evidence="1">
    <location>
        <begin position="112"/>
        <end position="128"/>
    </location>
</feature>
<gene>
    <name evidence="3" type="ORF">D3273_08970</name>
</gene>